<dbReference type="Proteomes" id="UP000245119">
    <property type="component" value="Linkage Group LG10"/>
</dbReference>
<feature type="compositionally biased region" description="Low complexity" evidence="1">
    <location>
        <begin position="700"/>
        <end position="712"/>
    </location>
</feature>
<evidence type="ECO:0000313" key="3">
    <source>
        <dbReference type="Proteomes" id="UP000245119"/>
    </source>
</evidence>
<sequence>MRQEHTRLQGRPCVLSAQLSYWHAAPRRSGRGWVGTRFLMGREHPGQGASGVTFYWAGAHLGCRRSGWWVGQLFFTEQRHHPGMQGGGGGGSGHHLFGRTHPPRLARRQPTVGGSSSFFTGLGAHFRLQMAAAGGLGSRHSFLYLEQHHSRLTTRQRCGWSGTLFAGNHRCQGSGQRGVSLYLDVSHHPAPRRQLGGLHSAFSFWAGVAHPGWAAERHPPRLCQAREGGPHQLLEATAVARAGTSFLLLQEQPSRLVGWVGTLSLLLGRVVQVGSTDGRAPPPQRQLQAFILGNSRSTGWAPHQLSYLGRKTTPAGQQAGWWVGHQLSYWAGAPTRLQGGTGWGAGQATSFLYARSTTAGCRRQVVVGTSFLTGQEHHPRLQGGQRVVAGQAQLSLLFFTGGAPPPAARRGRVAGSASSSLTGQAPPRLQRRGGRVGTSHFYLERTTPRLQRAVAVGTSFLYWAGARTPACQGGVGGRHPRFLLGGAPSPCCKAGAGGAVGHQLSYTGRHHPGCQGGWGVGYQAFCLTGHVSTYPCRRPGWGFAPLSLLGRAPPRAARRQWAGLPGTSVSIILLGRHHRLAAGWGRAPASSVLGRTRDPRLQCGVVRHTTPAARRSDRHQGSALGQFLYWQGAPPAARLGKRVVQGGQEALYPVCKRGSRGGAGLSLLGAEAPPRLLLKRSSGAWVVGTAIYWARAPPRASGAGLGGPPLSLTGRAGSTTPALQAPPGSSTTRRPRRQRAIGVITVAAPALLTEEEHHPAARAQHQLSFTGATRRQGGQRWWSGRGTQLLLESKDAHLRYAKAAPEVAWGSGLLYWGGTNPRVCKWLRQLSLLGETPPRCKRPAEVWAGPATSFSLLGRSTTPAAQGGVGGSRHQPFLRAGAPPRLQGGVGGRHQLSSYWAAGATPAARRGGDRHQLSLLGRSTTPAARRVGGRHAAFLTGSRSTTRLQGGVAGRHRFSYWAVSTTPAAWAVDRFLTGRSAPPACKRGGGSATTFLLGQEHHVPACKGGDGRVGTTSYWAGDHPRRCKAAWAASAQLSYGQRAPPAARRAWAWSGTSFLLGRSTTPAAKARRRGGSAPSFLFGTASGRLKAGSGCGSAPAFSLTGREHHPGQAAEGGMGGGTSFLYWQRHPGCRRGSGAGGVRAGAPRGSPQPASLYWHRQHHRLQAGSGGGWRLATSLLYCEPPGCKAATWCGQTPTLFFTGGAPPGLQGGRGRWVSTSFLLGEHHPGCKVGGRPPGFLTRARSTTPLAKAGWAGRHTFLLGGSTPRLQGGRWAGHQLSYSARAHTPGCKAAAGWGSAPAFLLGRKAPPRLQGGRGRVVAAPAFFTGQEHHPAARRGCGSATSFFTGRSTTPADKAARVGWVVCTSFLTGQEHHPLPKARGVGGSGHQLSYWAGAPPRLQGGSGVGWVGHSFLTGQEHHPRPARRRVGGGCVSAPAFFTGRSTTPAARRGGGVGTSFLTGRSTTPAAGWAGGGWSAPSVLYWAGAPSLLPSVAGRGTSFLSRAPPGARRGQRVGVGTSFLYWQHHHPGCKRRAWGGQLMQGYWSGAHTSRCVSGRQPWWCGVVGTRQAQPPRLRKAGYSGCCEGRSVLRDHLSGRSTTPCCKAQRGRGMVGNQLQDHTPAQRPAGGGSHDSFFYWSQDTPRLQGAAGWVGSEVKAHRRL</sequence>
<gene>
    <name evidence="2" type="ORF">C0Q70_17144</name>
</gene>
<accession>A0A2T7NRR5</accession>
<reference evidence="2 3" key="1">
    <citation type="submission" date="2018-04" db="EMBL/GenBank/DDBJ databases">
        <title>The genome of golden apple snail Pomacea canaliculata provides insight into stress tolerance and invasive adaptation.</title>
        <authorList>
            <person name="Liu C."/>
            <person name="Liu B."/>
            <person name="Ren Y."/>
            <person name="Zhang Y."/>
            <person name="Wang H."/>
            <person name="Li S."/>
            <person name="Jiang F."/>
            <person name="Yin L."/>
            <person name="Zhang G."/>
            <person name="Qian W."/>
            <person name="Fan W."/>
        </authorList>
    </citation>
    <scope>NUCLEOTIDE SEQUENCE [LARGE SCALE GENOMIC DNA]</scope>
    <source>
        <strain evidence="2">SZHN2017</strain>
        <tissue evidence="2">Muscle</tissue>
    </source>
</reference>
<feature type="region of interest" description="Disordered" evidence="1">
    <location>
        <begin position="85"/>
        <end position="110"/>
    </location>
</feature>
<proteinExistence type="predicted"/>
<protein>
    <submittedName>
        <fullName evidence="2">Uncharacterized protein</fullName>
    </submittedName>
</protein>
<feature type="compositionally biased region" description="Polar residues" evidence="1">
    <location>
        <begin position="716"/>
        <end position="732"/>
    </location>
</feature>
<feature type="region of interest" description="Disordered" evidence="1">
    <location>
        <begin position="700"/>
        <end position="736"/>
    </location>
</feature>
<evidence type="ECO:0000313" key="2">
    <source>
        <dbReference type="EMBL" id="PVD23870.1"/>
    </source>
</evidence>
<feature type="region of interest" description="Disordered" evidence="1">
    <location>
        <begin position="407"/>
        <end position="434"/>
    </location>
</feature>
<feature type="compositionally biased region" description="Basic residues" evidence="1">
    <location>
        <begin position="96"/>
        <end position="107"/>
    </location>
</feature>
<dbReference type="EMBL" id="PZQS01000010">
    <property type="protein sequence ID" value="PVD23870.1"/>
    <property type="molecule type" value="Genomic_DNA"/>
</dbReference>
<comment type="caution">
    <text evidence="2">The sequence shown here is derived from an EMBL/GenBank/DDBJ whole genome shotgun (WGS) entry which is preliminary data.</text>
</comment>
<keyword evidence="3" id="KW-1185">Reference proteome</keyword>
<organism evidence="2 3">
    <name type="scientific">Pomacea canaliculata</name>
    <name type="common">Golden apple snail</name>
    <dbReference type="NCBI Taxonomy" id="400727"/>
    <lineage>
        <taxon>Eukaryota</taxon>
        <taxon>Metazoa</taxon>
        <taxon>Spiralia</taxon>
        <taxon>Lophotrochozoa</taxon>
        <taxon>Mollusca</taxon>
        <taxon>Gastropoda</taxon>
        <taxon>Caenogastropoda</taxon>
        <taxon>Architaenioglossa</taxon>
        <taxon>Ampullarioidea</taxon>
        <taxon>Ampullariidae</taxon>
        <taxon>Pomacea</taxon>
    </lineage>
</organism>
<name>A0A2T7NRR5_POMCA</name>
<evidence type="ECO:0000256" key="1">
    <source>
        <dbReference type="SAM" id="MobiDB-lite"/>
    </source>
</evidence>